<protein>
    <submittedName>
        <fullName evidence="1">Uncharacterized protein</fullName>
    </submittedName>
</protein>
<reference evidence="1 2" key="1">
    <citation type="submission" date="2020-07" db="EMBL/GenBank/DDBJ databases">
        <title>Genomic Encyclopedia of Type Strains, Phase IV (KMG-V): Genome sequencing to study the core and pangenomes of soil and plant-associated prokaryotes.</title>
        <authorList>
            <person name="Whitman W."/>
        </authorList>
    </citation>
    <scope>NUCLEOTIDE SEQUENCE [LARGE SCALE GENOMIC DNA]</scope>
    <source>
        <strain evidence="1 2">M8UP30</strain>
    </source>
</reference>
<gene>
    <name evidence="1" type="ORF">HDF12_001075</name>
</gene>
<comment type="caution">
    <text evidence="1">The sequence shown here is derived from an EMBL/GenBank/DDBJ whole genome shotgun (WGS) entry which is preliminary data.</text>
</comment>
<sequence length="407" mass="45560">MISSSASLQSSDFAQYPPQARDLAQRYLPTLTSLPVAFLAVFLRELMGYDWQFPVERAESEAQLHTLRKRSERPDLQQTLARFEALPIAPCFHRIGWAAQPSRAVEEMTAFLWSAEAMDAFHVAGAAYGDQLAQIRMQQGKVRDRLSIVIVGRDAPVEQDLFRHLRPHGTCFENVRATGGLKAVMSLLEKRAQADPVPYAHWYVDGGETEDMRALTGVISISYGSLAPTRRNLLQYMVTARSLGSVGPEELRSRMMQMVPTQLGNSPGGSDEVLRHFELSILTEGAGTQIFSTTFVQWTARELLRRARPDTLVLRYAPRQAERPMNELISVEDGEQELDPRGSLVDAEMGAYYTWINLNRLQGEENCRFIAWHESGTTAIVVSPTLAKGTVSTQSCDVEQLLRWSLG</sequence>
<accession>A0A7Y9NJT7</accession>
<dbReference type="Proteomes" id="UP000534186">
    <property type="component" value="Unassembled WGS sequence"/>
</dbReference>
<dbReference type="AlphaFoldDB" id="A0A7Y9NJT7"/>
<organism evidence="1 2">
    <name type="scientific">Tunturiibacter lichenicola</name>
    <dbReference type="NCBI Taxonomy" id="2051959"/>
    <lineage>
        <taxon>Bacteria</taxon>
        <taxon>Pseudomonadati</taxon>
        <taxon>Acidobacteriota</taxon>
        <taxon>Terriglobia</taxon>
        <taxon>Terriglobales</taxon>
        <taxon>Acidobacteriaceae</taxon>
        <taxon>Tunturiibacter</taxon>
    </lineage>
</organism>
<evidence type="ECO:0000313" key="2">
    <source>
        <dbReference type="Proteomes" id="UP000534186"/>
    </source>
</evidence>
<dbReference type="EMBL" id="JACCCV010000001">
    <property type="protein sequence ID" value="NYF50710.1"/>
    <property type="molecule type" value="Genomic_DNA"/>
</dbReference>
<name>A0A7Y9NJT7_9BACT</name>
<evidence type="ECO:0000313" key="1">
    <source>
        <dbReference type="EMBL" id="NYF50710.1"/>
    </source>
</evidence>
<proteinExistence type="predicted"/>